<dbReference type="Proteomes" id="UP000198781">
    <property type="component" value="Unassembled WGS sequence"/>
</dbReference>
<dbReference type="InterPro" id="IPR019410">
    <property type="entry name" value="Methyltransf_16"/>
</dbReference>
<dbReference type="SUPFAM" id="SSF53335">
    <property type="entry name" value="S-adenosyl-L-methionine-dependent methyltransferases"/>
    <property type="match status" value="1"/>
</dbReference>
<proteinExistence type="predicted"/>
<dbReference type="Gene3D" id="3.40.50.150">
    <property type="entry name" value="Vaccinia Virus protein VP39"/>
    <property type="match status" value="1"/>
</dbReference>
<keyword evidence="2" id="KW-1185">Reference proteome</keyword>
<dbReference type="AlphaFoldDB" id="A0A1G6UL67"/>
<organism evidence="1 2">
    <name type="scientific">Paracidovorax valerianellae</name>
    <dbReference type="NCBI Taxonomy" id="187868"/>
    <lineage>
        <taxon>Bacteria</taxon>
        <taxon>Pseudomonadati</taxon>
        <taxon>Pseudomonadota</taxon>
        <taxon>Betaproteobacteria</taxon>
        <taxon>Burkholderiales</taxon>
        <taxon>Comamonadaceae</taxon>
        <taxon>Paracidovorax</taxon>
    </lineage>
</organism>
<reference evidence="1 2" key="1">
    <citation type="submission" date="2016-10" db="EMBL/GenBank/DDBJ databases">
        <authorList>
            <person name="de Groot N.N."/>
        </authorList>
    </citation>
    <scope>NUCLEOTIDE SEQUENCE [LARGE SCALE GENOMIC DNA]</scope>
    <source>
        <strain evidence="1 2">DSM 16619</strain>
    </source>
</reference>
<dbReference type="STRING" id="187868.SAMN05192589_106113"/>
<name>A0A1G6UL67_9BURK</name>
<dbReference type="OrthoDB" id="264333at2"/>
<evidence type="ECO:0008006" key="3">
    <source>
        <dbReference type="Google" id="ProtNLM"/>
    </source>
</evidence>
<dbReference type="EMBL" id="FMZC01000006">
    <property type="protein sequence ID" value="SDD42098.1"/>
    <property type="molecule type" value="Genomic_DNA"/>
</dbReference>
<protein>
    <recommendedName>
        <fullName evidence="3">Lysine methyltransferase</fullName>
    </recommendedName>
</protein>
<evidence type="ECO:0000313" key="2">
    <source>
        <dbReference type="Proteomes" id="UP000198781"/>
    </source>
</evidence>
<dbReference type="RefSeq" id="WP_092743798.1">
    <property type="nucleotide sequence ID" value="NZ_FMZC01000006.1"/>
</dbReference>
<dbReference type="InterPro" id="IPR029063">
    <property type="entry name" value="SAM-dependent_MTases_sf"/>
</dbReference>
<gene>
    <name evidence="1" type="ORF">SAMN05192589_106113</name>
</gene>
<sequence>MPGYLTKQESIAIAGADDLIIRSLLDRQQFFDPSGDAETLGISSAMWPLFGLLWPSGAQLAARMVARPMHAGERILELGCGLALASLVCHRRGADVTASDCHPLAGSFLRENLLLNGMAPMKYRQGQWGSGEALGPPEALESPLAQAHGGPVHGLFDLIMGSDLLYERDARASLAQFIDRHASPHAQIWIVDPDRGNRAAFSKQMAAQGFGLHEERLDRAALLDVPAYKGRLLIYQRPQSAEAAGAPPAQA</sequence>
<evidence type="ECO:0000313" key="1">
    <source>
        <dbReference type="EMBL" id="SDD42098.1"/>
    </source>
</evidence>
<dbReference type="PANTHER" id="PTHR14614">
    <property type="entry name" value="HEPATOCELLULAR CARCINOMA-ASSOCIATED ANTIGEN"/>
    <property type="match status" value="1"/>
</dbReference>
<accession>A0A1G6UL67</accession>